<dbReference type="VEuPathDB" id="FungiDB:BO80DRAFT_448148"/>
<feature type="compositionally biased region" description="Polar residues" evidence="1">
    <location>
        <begin position="180"/>
        <end position="192"/>
    </location>
</feature>
<dbReference type="EMBL" id="KZ824460">
    <property type="protein sequence ID" value="RAK97749.1"/>
    <property type="molecule type" value="Genomic_DNA"/>
</dbReference>
<feature type="compositionally biased region" description="Low complexity" evidence="1">
    <location>
        <begin position="313"/>
        <end position="325"/>
    </location>
</feature>
<gene>
    <name evidence="2" type="ORF">BO80DRAFT_448148</name>
</gene>
<dbReference type="AlphaFoldDB" id="A0A395GQJ1"/>
<dbReference type="GeneID" id="37226514"/>
<dbReference type="RefSeq" id="XP_025572077.1">
    <property type="nucleotide sequence ID" value="XM_025721649.1"/>
</dbReference>
<reference evidence="2 3" key="1">
    <citation type="submission" date="2018-02" db="EMBL/GenBank/DDBJ databases">
        <title>The genomes of Aspergillus section Nigri reveals drivers in fungal speciation.</title>
        <authorList>
            <consortium name="DOE Joint Genome Institute"/>
            <person name="Vesth T.C."/>
            <person name="Nybo J."/>
            <person name="Theobald S."/>
            <person name="Brandl J."/>
            <person name="Frisvad J.C."/>
            <person name="Nielsen K.F."/>
            <person name="Lyhne E.K."/>
            <person name="Kogle M.E."/>
            <person name="Kuo A."/>
            <person name="Riley R."/>
            <person name="Clum A."/>
            <person name="Nolan M."/>
            <person name="Lipzen A."/>
            <person name="Salamov A."/>
            <person name="Henrissat B."/>
            <person name="Wiebenga A."/>
            <person name="De vries R.P."/>
            <person name="Grigoriev I.V."/>
            <person name="Mortensen U.H."/>
            <person name="Andersen M.R."/>
            <person name="Baker S.E."/>
        </authorList>
    </citation>
    <scope>NUCLEOTIDE SEQUENCE [LARGE SCALE GENOMIC DNA]</scope>
    <source>
        <strain evidence="2 3">CBS 121593</strain>
    </source>
</reference>
<keyword evidence="3" id="KW-1185">Reference proteome</keyword>
<feature type="region of interest" description="Disordered" evidence="1">
    <location>
        <begin position="179"/>
        <end position="198"/>
    </location>
</feature>
<dbReference type="OrthoDB" id="4510292at2759"/>
<organism evidence="2 3">
    <name type="scientific">Aspergillus ibericus CBS 121593</name>
    <dbReference type="NCBI Taxonomy" id="1448316"/>
    <lineage>
        <taxon>Eukaryota</taxon>
        <taxon>Fungi</taxon>
        <taxon>Dikarya</taxon>
        <taxon>Ascomycota</taxon>
        <taxon>Pezizomycotina</taxon>
        <taxon>Eurotiomycetes</taxon>
        <taxon>Eurotiomycetidae</taxon>
        <taxon>Eurotiales</taxon>
        <taxon>Aspergillaceae</taxon>
        <taxon>Aspergillus</taxon>
        <taxon>Aspergillus subgen. Circumdati</taxon>
    </lineage>
</organism>
<name>A0A395GQJ1_9EURO</name>
<feature type="region of interest" description="Disordered" evidence="1">
    <location>
        <begin position="280"/>
        <end position="333"/>
    </location>
</feature>
<sequence>MADPQQRPDASPVYMPPTGWYPPMGYSPNRLYSPHSGPRRVYYAPRYPYPMQPNRQMVSPVARSTMAAQGAQTPTIGPWQPQHPIPNSPAGMPMPQARVMYRQPGELITFPHSPQSVGQGQRELGEPMFIGYNPQSPFAPGQMGNSVFMGYNSPTAIQGPFQGLPTPDPTIGDPIHTLPSLPSSNTQGSVRSSAGRVRKQPRRLKLIIEEADYVKGRTAKCDHCKAENAEDVWRCKPCGHQICVECTGTKSNRRSHWDRGLLHMPYDVFQLMLDNVHTKPATGARQSEPKPEAQTQTGTEADSSRMQRRRATPAVVDDAAVPEPDSTCSGSAN</sequence>
<protein>
    <submittedName>
        <fullName evidence="2">Uncharacterized protein</fullName>
    </submittedName>
</protein>
<dbReference type="CDD" id="cd19757">
    <property type="entry name" value="Bbox1"/>
    <property type="match status" value="1"/>
</dbReference>
<evidence type="ECO:0000256" key="1">
    <source>
        <dbReference type="SAM" id="MobiDB-lite"/>
    </source>
</evidence>
<proteinExistence type="predicted"/>
<dbReference type="Proteomes" id="UP000249402">
    <property type="component" value="Unassembled WGS sequence"/>
</dbReference>
<accession>A0A395GQJ1</accession>
<evidence type="ECO:0000313" key="2">
    <source>
        <dbReference type="EMBL" id="RAK97749.1"/>
    </source>
</evidence>
<evidence type="ECO:0000313" key="3">
    <source>
        <dbReference type="Proteomes" id="UP000249402"/>
    </source>
</evidence>